<dbReference type="GO" id="GO:0008061">
    <property type="term" value="F:chitin binding"/>
    <property type="evidence" value="ECO:0007669"/>
    <property type="project" value="InterPro"/>
</dbReference>
<comment type="caution">
    <text evidence="4">The sequence shown here is derived from an EMBL/GenBank/DDBJ whole genome shotgun (WGS) entry which is preliminary data.</text>
</comment>
<accession>A0A1D1W146</accession>
<dbReference type="InterPro" id="IPR002557">
    <property type="entry name" value="Chitin-bd_dom"/>
</dbReference>
<dbReference type="Pfam" id="PF01607">
    <property type="entry name" value="CBM_14"/>
    <property type="match status" value="1"/>
</dbReference>
<dbReference type="AlphaFoldDB" id="A0A1D1W146"/>
<dbReference type="Gene3D" id="2.170.140.10">
    <property type="entry name" value="Chitin binding domain"/>
    <property type="match status" value="1"/>
</dbReference>
<evidence type="ECO:0000313" key="5">
    <source>
        <dbReference type="Proteomes" id="UP000186922"/>
    </source>
</evidence>
<keyword evidence="5" id="KW-1185">Reference proteome</keyword>
<feature type="compositionally biased region" description="Low complexity" evidence="1">
    <location>
        <begin position="291"/>
        <end position="340"/>
    </location>
</feature>
<dbReference type="PANTHER" id="PTHR22933">
    <property type="entry name" value="FI18007P1-RELATED"/>
    <property type="match status" value="1"/>
</dbReference>
<gene>
    <name evidence="4" type="primary">RvY_15909-1</name>
    <name evidence="4" type="synonym">RvY_15909.1</name>
    <name evidence="4" type="ORF">RvY_15909</name>
</gene>
<evidence type="ECO:0000256" key="2">
    <source>
        <dbReference type="SAM" id="SignalP"/>
    </source>
</evidence>
<organism evidence="4 5">
    <name type="scientific">Ramazzottius varieornatus</name>
    <name type="common">Water bear</name>
    <name type="synonym">Tardigrade</name>
    <dbReference type="NCBI Taxonomy" id="947166"/>
    <lineage>
        <taxon>Eukaryota</taxon>
        <taxon>Metazoa</taxon>
        <taxon>Ecdysozoa</taxon>
        <taxon>Tardigrada</taxon>
        <taxon>Eutardigrada</taxon>
        <taxon>Parachela</taxon>
        <taxon>Hypsibioidea</taxon>
        <taxon>Ramazzottiidae</taxon>
        <taxon>Ramazzottius</taxon>
    </lineage>
</organism>
<dbReference type="PROSITE" id="PS50940">
    <property type="entry name" value="CHIT_BIND_II"/>
    <property type="match status" value="1"/>
</dbReference>
<dbReference type="Proteomes" id="UP000186922">
    <property type="component" value="Unassembled WGS sequence"/>
</dbReference>
<keyword evidence="2" id="KW-0732">Signal</keyword>
<feature type="domain" description="Chitin-binding type-2" evidence="3">
    <location>
        <begin position="81"/>
        <end position="140"/>
    </location>
</feature>
<feature type="region of interest" description="Disordered" evidence="1">
    <location>
        <begin position="379"/>
        <end position="398"/>
    </location>
</feature>
<dbReference type="GO" id="GO:0005576">
    <property type="term" value="C:extracellular region"/>
    <property type="evidence" value="ECO:0007669"/>
    <property type="project" value="InterPro"/>
</dbReference>
<dbReference type="EMBL" id="BDGG01000012">
    <property type="protein sequence ID" value="GAV05838.1"/>
    <property type="molecule type" value="Genomic_DNA"/>
</dbReference>
<dbReference type="PANTHER" id="PTHR22933:SF43">
    <property type="entry name" value="LP10131P"/>
    <property type="match status" value="1"/>
</dbReference>
<dbReference type="InterPro" id="IPR036508">
    <property type="entry name" value="Chitin-bd_dom_sf"/>
</dbReference>
<reference evidence="4 5" key="1">
    <citation type="journal article" date="2016" name="Nat. Commun.">
        <title>Extremotolerant tardigrade genome and improved radiotolerance of human cultured cells by tardigrade-unique protein.</title>
        <authorList>
            <person name="Hashimoto T."/>
            <person name="Horikawa D.D."/>
            <person name="Saito Y."/>
            <person name="Kuwahara H."/>
            <person name="Kozuka-Hata H."/>
            <person name="Shin-I T."/>
            <person name="Minakuchi Y."/>
            <person name="Ohishi K."/>
            <person name="Motoyama A."/>
            <person name="Aizu T."/>
            <person name="Enomoto A."/>
            <person name="Kondo K."/>
            <person name="Tanaka S."/>
            <person name="Hara Y."/>
            <person name="Koshikawa S."/>
            <person name="Sagara H."/>
            <person name="Miura T."/>
            <person name="Yokobori S."/>
            <person name="Miyagawa K."/>
            <person name="Suzuki Y."/>
            <person name="Kubo T."/>
            <person name="Oyama M."/>
            <person name="Kohara Y."/>
            <person name="Fujiyama A."/>
            <person name="Arakawa K."/>
            <person name="Katayama T."/>
            <person name="Toyoda A."/>
            <person name="Kunieda T."/>
        </authorList>
    </citation>
    <scope>NUCLEOTIDE SEQUENCE [LARGE SCALE GENOMIC DNA]</scope>
    <source>
        <strain evidence="4 5">YOKOZUNA-1</strain>
    </source>
</reference>
<sequence>MARTETVIFFLLISTFCGSVVRSHELKKRQSVNIQNPPVWQALDLLRGGGEPLNAAQVQQVMASAVPGQSYPTLAYIPQTSFTCSSARQPGFYADPETGCQVFRRCEQNNYMFSYICPNSTLFNQITLVCDYWYNVQCDRSQQFVDYSNPRIYIQGVPLLDDVNNGYGGASGNLIGGGGGNYASGGGGNYAPGSSLGAGQAVTIGGGGTYSGGGGGNQYDTGRVQSQGGRGSNYLQGLSGGSLYSSGSSGSQGGDYSRVQSGAYNTMLGTSSYSAANQQQQQQQLPFGTLVSSSYGPSPQSPYQSPSSSVQGGYAQQNYQQPQPQFQPASGYSSQYSSQQQRAPYSSGVIQQIGPSYRSLSNRLLRLQADASDIFTTKTVTDSTPSSTNVLKSFEQSG</sequence>
<proteinExistence type="predicted"/>
<dbReference type="STRING" id="947166.A0A1D1W146"/>
<name>A0A1D1W146_RAMVA</name>
<feature type="signal peptide" evidence="2">
    <location>
        <begin position="1"/>
        <end position="23"/>
    </location>
</feature>
<feature type="region of interest" description="Disordered" evidence="1">
    <location>
        <begin position="289"/>
        <end position="340"/>
    </location>
</feature>
<evidence type="ECO:0000313" key="4">
    <source>
        <dbReference type="EMBL" id="GAV05838.1"/>
    </source>
</evidence>
<feature type="chain" id="PRO_5008899097" description="Chitin-binding type-2 domain-containing protein" evidence="2">
    <location>
        <begin position="24"/>
        <end position="398"/>
    </location>
</feature>
<dbReference type="InterPro" id="IPR052976">
    <property type="entry name" value="Scoloptoxin-like"/>
</dbReference>
<dbReference type="SMART" id="SM00494">
    <property type="entry name" value="ChtBD2"/>
    <property type="match status" value="1"/>
</dbReference>
<dbReference type="OrthoDB" id="6364363at2759"/>
<evidence type="ECO:0000256" key="1">
    <source>
        <dbReference type="SAM" id="MobiDB-lite"/>
    </source>
</evidence>
<evidence type="ECO:0000259" key="3">
    <source>
        <dbReference type="PROSITE" id="PS50940"/>
    </source>
</evidence>
<dbReference type="SUPFAM" id="SSF57625">
    <property type="entry name" value="Invertebrate chitin-binding proteins"/>
    <property type="match status" value="1"/>
</dbReference>
<protein>
    <recommendedName>
        <fullName evidence="3">Chitin-binding type-2 domain-containing protein</fullName>
    </recommendedName>
</protein>